<keyword evidence="4 8" id="KW-0378">Hydrolase</keyword>
<dbReference type="GO" id="GO:0003697">
    <property type="term" value="F:single-stranded DNA binding"/>
    <property type="evidence" value="ECO:0007669"/>
    <property type="project" value="InterPro"/>
</dbReference>
<dbReference type="EMBL" id="BOPV01000001">
    <property type="protein sequence ID" value="GIL40686.1"/>
    <property type="molecule type" value="Genomic_DNA"/>
</dbReference>
<evidence type="ECO:0000313" key="9">
    <source>
        <dbReference type="EMBL" id="GIL40686.1"/>
    </source>
</evidence>
<dbReference type="GO" id="GO:0008233">
    <property type="term" value="F:peptidase activity"/>
    <property type="evidence" value="ECO:0007669"/>
    <property type="project" value="UniProtKB-KW"/>
</dbReference>
<evidence type="ECO:0000256" key="7">
    <source>
        <dbReference type="ARBA" id="ARBA00023239"/>
    </source>
</evidence>
<evidence type="ECO:0000256" key="5">
    <source>
        <dbReference type="ARBA" id="ARBA00023124"/>
    </source>
</evidence>
<dbReference type="InterPro" id="IPR003738">
    <property type="entry name" value="SRAP"/>
</dbReference>
<evidence type="ECO:0000256" key="8">
    <source>
        <dbReference type="RuleBase" id="RU364100"/>
    </source>
</evidence>
<dbReference type="GO" id="GO:0016829">
    <property type="term" value="F:lyase activity"/>
    <property type="evidence" value="ECO:0007669"/>
    <property type="project" value="UniProtKB-KW"/>
</dbReference>
<dbReference type="Gene3D" id="3.90.1680.10">
    <property type="entry name" value="SOS response associated peptidase-like"/>
    <property type="match status" value="1"/>
</dbReference>
<comment type="similarity">
    <text evidence="1 8">Belongs to the SOS response-associated peptidase family.</text>
</comment>
<evidence type="ECO:0000313" key="10">
    <source>
        <dbReference type="Proteomes" id="UP000681075"/>
    </source>
</evidence>
<evidence type="ECO:0000256" key="1">
    <source>
        <dbReference type="ARBA" id="ARBA00008136"/>
    </source>
</evidence>
<dbReference type="SUPFAM" id="SSF143081">
    <property type="entry name" value="BB1717-like"/>
    <property type="match status" value="1"/>
</dbReference>
<dbReference type="GO" id="GO:0006508">
    <property type="term" value="P:proteolysis"/>
    <property type="evidence" value="ECO:0007669"/>
    <property type="project" value="UniProtKB-KW"/>
</dbReference>
<dbReference type="GO" id="GO:0106300">
    <property type="term" value="P:protein-DNA covalent cross-linking repair"/>
    <property type="evidence" value="ECO:0007669"/>
    <property type="project" value="InterPro"/>
</dbReference>
<evidence type="ECO:0000256" key="3">
    <source>
        <dbReference type="ARBA" id="ARBA00022763"/>
    </source>
</evidence>
<gene>
    <name evidence="9" type="ORF">TMPK1_29230</name>
</gene>
<keyword evidence="10" id="KW-1185">Reference proteome</keyword>
<keyword evidence="5" id="KW-0190">Covalent protein-DNA linkage</keyword>
<sequence>MCNRVRRTYTVHEVIDLVGARFAPRTINFDALRATNLEPRWNVAPKSIVPVLRELDGELRFDMLHWDMCPTMPWWTKQRVGETAEQAAKRRKPLMTNAVIEKVKTTGAATFKKRRCLIPVSGFWEWTGEKGDKQGWAIEHCDGTPIMFAGVWDSGRHEGVDRDSVAIITMPASPWMSAIHDRQPAMLPPTAWPSYIDTVPDDLAAMTETVDDARFRAFKVSKRVNSVRNDGPECLVPIAA</sequence>
<keyword evidence="6" id="KW-0238">DNA-binding</keyword>
<evidence type="ECO:0000256" key="4">
    <source>
        <dbReference type="ARBA" id="ARBA00022801"/>
    </source>
</evidence>
<organism evidence="9 10">
    <name type="scientific">Roseiterribacter gracilis</name>
    <dbReference type="NCBI Taxonomy" id="2812848"/>
    <lineage>
        <taxon>Bacteria</taxon>
        <taxon>Pseudomonadati</taxon>
        <taxon>Pseudomonadota</taxon>
        <taxon>Alphaproteobacteria</taxon>
        <taxon>Rhodospirillales</taxon>
        <taxon>Roseiterribacteraceae</taxon>
        <taxon>Roseiterribacter</taxon>
    </lineage>
</organism>
<name>A0A8S8XHG3_9PROT</name>
<comment type="caution">
    <text evidence="9">The sequence shown here is derived from an EMBL/GenBank/DDBJ whole genome shotgun (WGS) entry which is preliminary data.</text>
</comment>
<dbReference type="EC" id="3.4.-.-" evidence="8"/>
<reference evidence="9" key="1">
    <citation type="submission" date="2021-02" db="EMBL/GenBank/DDBJ databases">
        <title>Genome sequence of Rhodospirillales sp. strain TMPK1 isolated from soil.</title>
        <authorList>
            <person name="Nakai R."/>
            <person name="Kusada H."/>
            <person name="Tamaki H."/>
        </authorList>
    </citation>
    <scope>NUCLEOTIDE SEQUENCE</scope>
    <source>
        <strain evidence="9">TMPK1</strain>
    </source>
</reference>
<proteinExistence type="inferred from homology"/>
<dbReference type="PANTHER" id="PTHR13604">
    <property type="entry name" value="DC12-RELATED"/>
    <property type="match status" value="1"/>
</dbReference>
<keyword evidence="7" id="KW-0456">Lyase</keyword>
<dbReference type="RefSeq" id="WP_420243853.1">
    <property type="nucleotide sequence ID" value="NZ_BOPV01000001.1"/>
</dbReference>
<dbReference type="Proteomes" id="UP000681075">
    <property type="component" value="Unassembled WGS sequence"/>
</dbReference>
<keyword evidence="2 8" id="KW-0645">Protease</keyword>
<protein>
    <recommendedName>
        <fullName evidence="8">Abasic site processing protein</fullName>
        <ecNumber evidence="8">3.4.-.-</ecNumber>
    </recommendedName>
</protein>
<keyword evidence="3" id="KW-0227">DNA damage</keyword>
<dbReference type="Pfam" id="PF02586">
    <property type="entry name" value="SRAP"/>
    <property type="match status" value="1"/>
</dbReference>
<evidence type="ECO:0000256" key="6">
    <source>
        <dbReference type="ARBA" id="ARBA00023125"/>
    </source>
</evidence>
<accession>A0A8S8XHG3</accession>
<dbReference type="InterPro" id="IPR036590">
    <property type="entry name" value="SRAP-like"/>
</dbReference>
<evidence type="ECO:0000256" key="2">
    <source>
        <dbReference type="ARBA" id="ARBA00022670"/>
    </source>
</evidence>
<dbReference type="PANTHER" id="PTHR13604:SF0">
    <property type="entry name" value="ABASIC SITE PROCESSING PROTEIN HMCES"/>
    <property type="match status" value="1"/>
</dbReference>
<dbReference type="AlphaFoldDB" id="A0A8S8XHG3"/>